<dbReference type="RefSeq" id="WP_100179080.1">
    <property type="nucleotide sequence ID" value="NZ_LFJC01000003.1"/>
</dbReference>
<accession>A0A2M6UHF7</accession>
<comment type="caution">
    <text evidence="1">The sequence shown here is derived from an EMBL/GenBank/DDBJ whole genome shotgun (WGS) entry which is preliminary data.</text>
</comment>
<reference evidence="1 2" key="1">
    <citation type="submission" date="2015-06" db="EMBL/GenBank/DDBJ databases">
        <title>Comparative genome analysis of nirS-carrying Bradyrhizobium sp. strains.</title>
        <authorList>
            <person name="Ishii S."/>
            <person name="Jang J."/>
            <person name="Nishizawa T."/>
            <person name="Senoo K."/>
        </authorList>
    </citation>
    <scope>NUCLEOTIDE SEQUENCE [LARGE SCALE GENOMIC DNA]</scope>
    <source>
        <strain evidence="1 2">TSA1</strain>
    </source>
</reference>
<keyword evidence="2" id="KW-1185">Reference proteome</keyword>
<name>A0A2M6UHF7_9BRAD</name>
<proteinExistence type="predicted"/>
<dbReference type="AlphaFoldDB" id="A0A2M6UHF7"/>
<dbReference type="Proteomes" id="UP000228930">
    <property type="component" value="Unassembled WGS sequence"/>
</dbReference>
<dbReference type="EMBL" id="LFJC01000003">
    <property type="protein sequence ID" value="PIT03947.1"/>
    <property type="molecule type" value="Genomic_DNA"/>
</dbReference>
<organism evidence="1 2">
    <name type="scientific">Bradyrhizobium nitroreducens</name>
    <dbReference type="NCBI Taxonomy" id="709803"/>
    <lineage>
        <taxon>Bacteria</taxon>
        <taxon>Pseudomonadati</taxon>
        <taxon>Pseudomonadota</taxon>
        <taxon>Alphaproteobacteria</taxon>
        <taxon>Hyphomicrobiales</taxon>
        <taxon>Nitrobacteraceae</taxon>
        <taxon>Bradyrhizobium</taxon>
    </lineage>
</organism>
<evidence type="ECO:0000313" key="1">
    <source>
        <dbReference type="EMBL" id="PIT03947.1"/>
    </source>
</evidence>
<evidence type="ECO:0000313" key="2">
    <source>
        <dbReference type="Proteomes" id="UP000228930"/>
    </source>
</evidence>
<gene>
    <name evidence="1" type="ORF">TSA1_26630</name>
</gene>
<protein>
    <submittedName>
        <fullName evidence="1">Uncharacterized protein</fullName>
    </submittedName>
</protein>
<sequence>MIEDVDLSPRDRALYEKLHASHGDLGIASSCAHYILKKGWHTLSFLRRGSVPLQQTAFTTTMIVAYARPFAGGRGKGISFPERLLQYDPGQTAFHKRLLKLRSQEYAHTDASTISVRPLKGSVVTDIQSIRDISFSPDELKLLIDMTQGVSGRIRQRLDDIRRSGS</sequence>